<keyword evidence="1" id="KW-1133">Transmembrane helix</keyword>
<feature type="transmembrane region" description="Helical" evidence="1">
    <location>
        <begin position="126"/>
        <end position="159"/>
    </location>
</feature>
<gene>
    <name evidence="2" type="ORF">ME9_00061</name>
</gene>
<reference evidence="2 3" key="1">
    <citation type="submission" date="2012-03" db="EMBL/GenBank/DDBJ databases">
        <title>The Genome Sequence of Bartonella taylorii 8TBB.</title>
        <authorList>
            <consortium name="The Broad Institute Genome Sequencing Platform"/>
            <consortium name="The Broad Institute Genome Sequencing Center for Infectious Disease"/>
            <person name="Feldgarden M."/>
            <person name="Kirby J."/>
            <person name="Kosoy M."/>
            <person name="Birtles R."/>
            <person name="Probert W.S."/>
            <person name="Chiaraviglio L."/>
            <person name="Young S.K."/>
            <person name="Zeng Q."/>
            <person name="Gargeya S."/>
            <person name="Fitzgerald M."/>
            <person name="Haas B."/>
            <person name="Abouelleil A."/>
            <person name="Alvarado L."/>
            <person name="Arachchi H.M."/>
            <person name="Berlin A."/>
            <person name="Chapman S.B."/>
            <person name="Gearin G."/>
            <person name="Goldberg J."/>
            <person name="Griggs A."/>
            <person name="Gujja S."/>
            <person name="Hansen M."/>
            <person name="Heiman D."/>
            <person name="Howarth C."/>
            <person name="Larimer J."/>
            <person name="Lui A."/>
            <person name="MacDonald P.J.P."/>
            <person name="McCowen C."/>
            <person name="Montmayeur A."/>
            <person name="Murphy C."/>
            <person name="Neiman D."/>
            <person name="Pearson M."/>
            <person name="Priest M."/>
            <person name="Roberts A."/>
            <person name="Saif S."/>
            <person name="Shea T."/>
            <person name="Sisk P."/>
            <person name="Stolte C."/>
            <person name="Sykes S."/>
            <person name="Wortman J."/>
            <person name="Nusbaum C."/>
            <person name="Birren B."/>
        </authorList>
    </citation>
    <scope>NUCLEOTIDE SEQUENCE [LARGE SCALE GENOMIC DNA]</scope>
    <source>
        <strain evidence="2 3">8TBB</strain>
    </source>
</reference>
<feature type="transmembrane region" description="Helical" evidence="1">
    <location>
        <begin position="26"/>
        <end position="50"/>
    </location>
</feature>
<comment type="caution">
    <text evidence="2">The sequence shown here is derived from an EMBL/GenBank/DDBJ whole genome shotgun (WGS) entry which is preliminary data.</text>
</comment>
<keyword evidence="3" id="KW-1185">Reference proteome</keyword>
<dbReference type="AlphaFoldDB" id="A0A9P2W3I3"/>
<proteinExistence type="predicted"/>
<sequence>MKWKNLAFYNKLRSFFAKEFFSSREYIVIFSFSLLIALWNKILSILSLAQWELTVWQHNTLFSILVFWEVIKICVLALIPVMLILCIILWRLLKKNTQKLKEINPQRGKITCHQKDWYKKSDRGKIYNILIAIFAMVFVWVVTWVAFIPVYVLILYYGVFKQVRMYCRLRKELKSVLKEHDIAFEKP</sequence>
<evidence type="ECO:0000256" key="1">
    <source>
        <dbReference type="SAM" id="Phobius"/>
    </source>
</evidence>
<keyword evidence="1" id="KW-0812">Transmembrane</keyword>
<evidence type="ECO:0000313" key="3">
    <source>
        <dbReference type="Proteomes" id="UP000002648"/>
    </source>
</evidence>
<keyword evidence="1" id="KW-0472">Membrane</keyword>
<accession>A0A9P2W3I3</accession>
<dbReference type="Proteomes" id="UP000002648">
    <property type="component" value="Unassembled WGS sequence"/>
</dbReference>
<dbReference type="EMBL" id="AIMD01000003">
    <property type="protein sequence ID" value="EJF97795.1"/>
    <property type="molecule type" value="Genomic_DNA"/>
</dbReference>
<feature type="transmembrane region" description="Helical" evidence="1">
    <location>
        <begin position="70"/>
        <end position="93"/>
    </location>
</feature>
<organism evidence="2 3">
    <name type="scientific">Bartonella taylorii 8TBB</name>
    <dbReference type="NCBI Taxonomy" id="1094560"/>
    <lineage>
        <taxon>Bacteria</taxon>
        <taxon>Pseudomonadati</taxon>
        <taxon>Pseudomonadota</taxon>
        <taxon>Alphaproteobacteria</taxon>
        <taxon>Hyphomicrobiales</taxon>
        <taxon>Bartonellaceae</taxon>
        <taxon>Bartonella</taxon>
    </lineage>
</organism>
<evidence type="ECO:0000313" key="2">
    <source>
        <dbReference type="EMBL" id="EJF97795.1"/>
    </source>
</evidence>
<protein>
    <submittedName>
        <fullName evidence="2">Uncharacterized protein</fullName>
    </submittedName>
</protein>
<name>A0A9P2W3I3_BARTA</name>